<dbReference type="SUPFAM" id="SSF52499">
    <property type="entry name" value="Isochorismatase-like hydrolases"/>
    <property type="match status" value="1"/>
</dbReference>
<dbReference type="EC" id="3.-.-.-" evidence="4"/>
<feature type="region of interest" description="Disordered" evidence="2">
    <location>
        <begin position="71"/>
        <end position="91"/>
    </location>
</feature>
<accession>A0ABN9IW67</accession>
<dbReference type="Proteomes" id="UP001189813">
    <property type="component" value="Unassembled WGS sequence"/>
</dbReference>
<gene>
    <name evidence="4" type="primary">yecD_1</name>
    <name evidence="4" type="ORF">LMG19083_02525</name>
</gene>
<dbReference type="InterPro" id="IPR036380">
    <property type="entry name" value="Isochorismatase-like_sf"/>
</dbReference>
<keyword evidence="1 4" id="KW-0378">Hydrolase</keyword>
<dbReference type="InterPro" id="IPR050272">
    <property type="entry name" value="Isochorismatase-like_hydrls"/>
</dbReference>
<comment type="caution">
    <text evidence="4">The sequence shown here is derived from an EMBL/GenBank/DDBJ whole genome shotgun (WGS) entry which is preliminary data.</text>
</comment>
<evidence type="ECO:0000313" key="5">
    <source>
        <dbReference type="Proteomes" id="UP001189813"/>
    </source>
</evidence>
<evidence type="ECO:0000313" key="4">
    <source>
        <dbReference type="EMBL" id="CAJ0794065.1"/>
    </source>
</evidence>
<sequence length="199" mass="21477">MSEPLQTLSALSAKTTALVLIDLQRGILPFAQGPHSAEQVLGASARLTKRFRELGAPVVLVRVGWAPDYADAPRQPVDRPAPTPPGGLPPQWWEQPAELEVAPTDIQITKRQWGAFYGTELDLQLRRRGITTIVLGGISTHVGVESTARAGWEHGYALVLAEDAMSSTDAAMHRSSVENVFPRLGRVRDTATILAALTA</sequence>
<dbReference type="GO" id="GO:0016787">
    <property type="term" value="F:hydrolase activity"/>
    <property type="evidence" value="ECO:0007669"/>
    <property type="project" value="UniProtKB-KW"/>
</dbReference>
<evidence type="ECO:0000256" key="2">
    <source>
        <dbReference type="SAM" id="MobiDB-lite"/>
    </source>
</evidence>
<dbReference type="Gene3D" id="3.40.50.850">
    <property type="entry name" value="Isochorismatase-like"/>
    <property type="match status" value="1"/>
</dbReference>
<dbReference type="CDD" id="cd00431">
    <property type="entry name" value="cysteine_hydrolases"/>
    <property type="match status" value="1"/>
</dbReference>
<feature type="domain" description="Isochorismatase-like" evidence="3">
    <location>
        <begin position="16"/>
        <end position="191"/>
    </location>
</feature>
<evidence type="ECO:0000256" key="1">
    <source>
        <dbReference type="ARBA" id="ARBA00022801"/>
    </source>
</evidence>
<proteinExistence type="predicted"/>
<name>A0ABN9IW67_9RALS</name>
<protein>
    <submittedName>
        <fullName evidence="4">Isochorismatase family protein YecD</fullName>
        <ecNumber evidence="4">3.-.-.-</ecNumber>
    </submittedName>
</protein>
<feature type="compositionally biased region" description="Pro residues" evidence="2">
    <location>
        <begin position="79"/>
        <end position="88"/>
    </location>
</feature>
<dbReference type="PANTHER" id="PTHR43540:SF7">
    <property type="entry name" value="ISOCHORISMATASE FAMILY PROTEIN YECD"/>
    <property type="match status" value="1"/>
</dbReference>
<keyword evidence="5" id="KW-1185">Reference proteome</keyword>
<dbReference type="NCBIfam" id="NF008517">
    <property type="entry name" value="PRK11440.1"/>
    <property type="match status" value="1"/>
</dbReference>
<dbReference type="Pfam" id="PF00857">
    <property type="entry name" value="Isochorismatase"/>
    <property type="match status" value="1"/>
</dbReference>
<dbReference type="EMBL" id="CATZBU010000005">
    <property type="protein sequence ID" value="CAJ0794065.1"/>
    <property type="molecule type" value="Genomic_DNA"/>
</dbReference>
<dbReference type="InterPro" id="IPR000868">
    <property type="entry name" value="Isochorismatase-like_dom"/>
</dbReference>
<reference evidence="4 5" key="1">
    <citation type="submission" date="2023-07" db="EMBL/GenBank/DDBJ databases">
        <authorList>
            <person name="Peeters C."/>
        </authorList>
    </citation>
    <scope>NUCLEOTIDE SEQUENCE [LARGE SCALE GENOMIC DNA]</scope>
    <source>
        <strain evidence="4 5">LMG 19083</strain>
    </source>
</reference>
<evidence type="ECO:0000259" key="3">
    <source>
        <dbReference type="Pfam" id="PF00857"/>
    </source>
</evidence>
<organism evidence="4 5">
    <name type="scientific">Ralstonia psammae</name>
    <dbReference type="NCBI Taxonomy" id="3058598"/>
    <lineage>
        <taxon>Bacteria</taxon>
        <taxon>Pseudomonadati</taxon>
        <taxon>Pseudomonadota</taxon>
        <taxon>Betaproteobacteria</taxon>
        <taxon>Burkholderiales</taxon>
        <taxon>Burkholderiaceae</taxon>
        <taxon>Ralstonia</taxon>
    </lineage>
</organism>
<dbReference type="RefSeq" id="WP_316666049.1">
    <property type="nucleotide sequence ID" value="NZ_CATZBU010000005.1"/>
</dbReference>
<dbReference type="PANTHER" id="PTHR43540">
    <property type="entry name" value="PEROXYUREIDOACRYLATE/UREIDOACRYLATE AMIDOHYDROLASE-RELATED"/>
    <property type="match status" value="1"/>
</dbReference>